<keyword evidence="7" id="KW-0732">Signal</keyword>
<evidence type="ECO:0000313" key="18">
    <source>
        <dbReference type="EMBL" id="KAA8530955.1"/>
    </source>
</evidence>
<feature type="domain" description="X8" evidence="17">
    <location>
        <begin position="350"/>
        <end position="433"/>
    </location>
</feature>
<dbReference type="InterPro" id="IPR012946">
    <property type="entry name" value="X8"/>
</dbReference>
<evidence type="ECO:0000256" key="2">
    <source>
        <dbReference type="ARBA" id="ARBA00004609"/>
    </source>
</evidence>
<protein>
    <recommendedName>
        <fullName evidence="4">glucan endo-1,3-beta-D-glucosidase</fullName>
        <ecNumber evidence="4">3.2.1.39</ecNumber>
    </recommendedName>
</protein>
<dbReference type="GO" id="GO:0006952">
    <property type="term" value="P:defense response"/>
    <property type="evidence" value="ECO:0007669"/>
    <property type="project" value="UniProtKB-KW"/>
</dbReference>
<reference evidence="18 19" key="1">
    <citation type="submission" date="2019-09" db="EMBL/GenBank/DDBJ databases">
        <title>A chromosome-level genome assembly of the Chinese tupelo Nyssa sinensis.</title>
        <authorList>
            <person name="Yang X."/>
            <person name="Kang M."/>
            <person name="Yang Y."/>
            <person name="Xiong H."/>
            <person name="Wang M."/>
            <person name="Zhang Z."/>
            <person name="Wang Z."/>
            <person name="Wu H."/>
            <person name="Ma T."/>
            <person name="Liu J."/>
            <person name="Xi Z."/>
        </authorList>
    </citation>
    <scope>NUCLEOTIDE SEQUENCE [LARGE SCALE GENOMIC DNA]</scope>
    <source>
        <strain evidence="18">J267</strain>
        <tissue evidence="18">Leaf</tissue>
    </source>
</reference>
<dbReference type="InterPro" id="IPR017853">
    <property type="entry name" value="GH"/>
</dbReference>
<evidence type="ECO:0000256" key="13">
    <source>
        <dbReference type="ARBA" id="ARBA00023288"/>
    </source>
</evidence>
<dbReference type="FunFam" id="3.20.20.80:FF:000008">
    <property type="entry name" value="Glucan endo-1,3-beta-glucosidase 5"/>
    <property type="match status" value="1"/>
</dbReference>
<dbReference type="Proteomes" id="UP000325577">
    <property type="component" value="Linkage Group LG2"/>
</dbReference>
<comment type="catalytic activity">
    <reaction evidence="1">
        <text>Hydrolysis of (1-&gt;3)-beta-D-glucosidic linkages in (1-&gt;3)-beta-D-glucans.</text>
        <dbReference type="EC" id="3.2.1.39"/>
    </reaction>
</comment>
<dbReference type="Pfam" id="PF07983">
    <property type="entry name" value="X8"/>
    <property type="match status" value="1"/>
</dbReference>
<evidence type="ECO:0000256" key="7">
    <source>
        <dbReference type="ARBA" id="ARBA00022729"/>
    </source>
</evidence>
<evidence type="ECO:0000256" key="15">
    <source>
        <dbReference type="RuleBase" id="RU004335"/>
    </source>
</evidence>
<keyword evidence="5" id="KW-1003">Cell membrane</keyword>
<evidence type="ECO:0000256" key="11">
    <source>
        <dbReference type="ARBA" id="ARBA00023157"/>
    </source>
</evidence>
<evidence type="ECO:0000256" key="8">
    <source>
        <dbReference type="ARBA" id="ARBA00022801"/>
    </source>
</evidence>
<dbReference type="InterPro" id="IPR000490">
    <property type="entry name" value="Glyco_hydro_17"/>
</dbReference>
<keyword evidence="6" id="KW-0336">GPI-anchor</keyword>
<keyword evidence="10" id="KW-0472">Membrane</keyword>
<dbReference type="SUPFAM" id="SSF51445">
    <property type="entry name" value="(Trans)glycosidases"/>
    <property type="match status" value="1"/>
</dbReference>
<dbReference type="PROSITE" id="PS00587">
    <property type="entry name" value="GLYCOSYL_HYDROL_F17"/>
    <property type="match status" value="1"/>
</dbReference>
<evidence type="ECO:0000256" key="5">
    <source>
        <dbReference type="ARBA" id="ARBA00022475"/>
    </source>
</evidence>
<keyword evidence="11" id="KW-1015">Disulfide bond</keyword>
<dbReference type="EC" id="3.2.1.39" evidence="4"/>
<dbReference type="PANTHER" id="PTHR32227">
    <property type="entry name" value="GLUCAN ENDO-1,3-BETA-GLUCOSIDASE BG1-RELATED-RELATED"/>
    <property type="match status" value="1"/>
</dbReference>
<keyword evidence="19" id="KW-1185">Reference proteome</keyword>
<evidence type="ECO:0000256" key="4">
    <source>
        <dbReference type="ARBA" id="ARBA00012780"/>
    </source>
</evidence>
<dbReference type="Pfam" id="PF00332">
    <property type="entry name" value="Glyco_hydro_17"/>
    <property type="match status" value="1"/>
</dbReference>
<gene>
    <name evidence="18" type="ORF">F0562_005678</name>
</gene>
<comment type="similarity">
    <text evidence="3 15">Belongs to the glycosyl hydrolase 17 family.</text>
</comment>
<dbReference type="GO" id="GO:0042973">
    <property type="term" value="F:glucan endo-1,3-beta-D-glucosidase activity"/>
    <property type="evidence" value="ECO:0007669"/>
    <property type="project" value="UniProtKB-EC"/>
</dbReference>
<organism evidence="18 19">
    <name type="scientific">Nyssa sinensis</name>
    <dbReference type="NCBI Taxonomy" id="561372"/>
    <lineage>
        <taxon>Eukaryota</taxon>
        <taxon>Viridiplantae</taxon>
        <taxon>Streptophyta</taxon>
        <taxon>Embryophyta</taxon>
        <taxon>Tracheophyta</taxon>
        <taxon>Spermatophyta</taxon>
        <taxon>Magnoliopsida</taxon>
        <taxon>eudicotyledons</taxon>
        <taxon>Gunneridae</taxon>
        <taxon>Pentapetalae</taxon>
        <taxon>asterids</taxon>
        <taxon>Cornales</taxon>
        <taxon>Nyssaceae</taxon>
        <taxon>Nyssa</taxon>
    </lineage>
</organism>
<dbReference type="FunFam" id="1.20.58.1040:FF:000002">
    <property type="entry name" value="Glucan endo-1,3-beta-glucosidase 8"/>
    <property type="match status" value="1"/>
</dbReference>
<comment type="subcellular location">
    <subcellularLocation>
        <location evidence="2">Cell membrane</location>
        <topology evidence="2">Lipid-anchor</topology>
        <topology evidence="2">GPI-anchor</topology>
    </subcellularLocation>
</comment>
<evidence type="ECO:0000256" key="6">
    <source>
        <dbReference type="ARBA" id="ARBA00022622"/>
    </source>
</evidence>
<dbReference type="EMBL" id="CM018043">
    <property type="protein sequence ID" value="KAA8530955.1"/>
    <property type="molecule type" value="Genomic_DNA"/>
</dbReference>
<dbReference type="AlphaFoldDB" id="A0A5J5AIQ5"/>
<dbReference type="GO" id="GO:0098552">
    <property type="term" value="C:side of membrane"/>
    <property type="evidence" value="ECO:0007669"/>
    <property type="project" value="UniProtKB-KW"/>
</dbReference>
<keyword evidence="9" id="KW-0611">Plant defense</keyword>
<evidence type="ECO:0000259" key="17">
    <source>
        <dbReference type="SMART" id="SM00768"/>
    </source>
</evidence>
<proteinExistence type="inferred from homology"/>
<evidence type="ECO:0000256" key="3">
    <source>
        <dbReference type="ARBA" id="ARBA00008773"/>
    </source>
</evidence>
<name>A0A5J5AIQ5_9ASTE</name>
<evidence type="ECO:0000256" key="14">
    <source>
        <dbReference type="ARBA" id="ARBA00023295"/>
    </source>
</evidence>
<keyword evidence="12" id="KW-0325">Glycoprotein</keyword>
<evidence type="ECO:0000313" key="19">
    <source>
        <dbReference type="Proteomes" id="UP000325577"/>
    </source>
</evidence>
<dbReference type="GO" id="GO:0005886">
    <property type="term" value="C:plasma membrane"/>
    <property type="evidence" value="ECO:0007669"/>
    <property type="project" value="UniProtKB-SubCell"/>
</dbReference>
<evidence type="ECO:0000256" key="9">
    <source>
        <dbReference type="ARBA" id="ARBA00022821"/>
    </source>
</evidence>
<dbReference type="GO" id="GO:0005975">
    <property type="term" value="P:carbohydrate metabolic process"/>
    <property type="evidence" value="ECO:0007669"/>
    <property type="project" value="InterPro"/>
</dbReference>
<keyword evidence="14 16" id="KW-0326">Glycosidase</keyword>
<keyword evidence="13" id="KW-0449">Lipoprotein</keyword>
<evidence type="ECO:0000256" key="10">
    <source>
        <dbReference type="ARBA" id="ARBA00023136"/>
    </source>
</evidence>
<evidence type="ECO:0000256" key="1">
    <source>
        <dbReference type="ARBA" id="ARBA00000382"/>
    </source>
</evidence>
<evidence type="ECO:0000256" key="16">
    <source>
        <dbReference type="RuleBase" id="RU004336"/>
    </source>
</evidence>
<keyword evidence="8 16" id="KW-0378">Hydrolase</keyword>
<dbReference type="Gene3D" id="3.20.20.80">
    <property type="entry name" value="Glycosidases"/>
    <property type="match status" value="1"/>
</dbReference>
<accession>A0A5J5AIQ5</accession>
<dbReference type="OrthoDB" id="408788at2759"/>
<dbReference type="InterPro" id="IPR044965">
    <property type="entry name" value="Glyco_hydro_17_plant"/>
</dbReference>
<evidence type="ECO:0000256" key="12">
    <source>
        <dbReference type="ARBA" id="ARBA00023180"/>
    </source>
</evidence>
<dbReference type="Gene3D" id="1.20.58.1040">
    <property type="match status" value="1"/>
</dbReference>
<dbReference type="SMART" id="SM00768">
    <property type="entry name" value="X8"/>
    <property type="match status" value="1"/>
</dbReference>
<sequence>MVADGSTKGLGVNWGSQASHNLHPSIVAQMLKDNGITKVKLFDSDSWTVKAFAGTGIEVMLGIPNNQLTRFSDSLDHAKDWVKENVTKHLYDGGVQIKYVAVGNEPFLKSYNGSFMKPTYPALKNVQKALDEAGLGDKIKATIPLNADVYDTNSGNPSGGDFRSDIKDLMVQIVKFLHASNAPFLVNIYPFLSLYLNPDFPVDFAFFDGGAKPINDKGVQYSTMFDANLDTLVWALKKAGVPNLKIVVGEIGWPTQGDINANAKLAKRFYDGFLKKMASDKGTPLRPGHFEAYLFSLLDEDQKSIAPGDFERHWGIFRYDGQPKFPMDFSGQGQDKLPIAAKGVQYLPSQWCVFNKDIKNMSLVPENLDYACAQTDCTSLKYGSSCNKLDLYGNISYAFNMYYQTNDQDVEACNFNGLAMVVKQNASQGNCLFPVQIVSTGKRFEVGFGTSVFAGLLILFALF</sequence>